<dbReference type="GO" id="GO:0003677">
    <property type="term" value="F:DNA binding"/>
    <property type="evidence" value="ECO:0007669"/>
    <property type="project" value="InterPro"/>
</dbReference>
<feature type="domain" description="Tyr recombinase" evidence="2">
    <location>
        <begin position="1"/>
        <end position="166"/>
    </location>
</feature>
<dbReference type="InterPro" id="IPR050090">
    <property type="entry name" value="Tyrosine_recombinase_XerCD"/>
</dbReference>
<dbReference type="EMBL" id="UHFR01000005">
    <property type="protein sequence ID" value="SUN76477.1"/>
    <property type="molecule type" value="Genomic_DNA"/>
</dbReference>
<dbReference type="InterPro" id="IPR013762">
    <property type="entry name" value="Integrase-like_cat_sf"/>
</dbReference>
<dbReference type="AlphaFoldDB" id="A0A380KZE1"/>
<dbReference type="RefSeq" id="WP_018372236.1">
    <property type="nucleotide sequence ID" value="NZ_UHFR01000005.1"/>
</dbReference>
<dbReference type="PANTHER" id="PTHR30349:SF84">
    <property type="entry name" value="PHAGE-RELATED INTEGRASE"/>
    <property type="match status" value="1"/>
</dbReference>
<name>A0A380KZE1_9STRE</name>
<dbReference type="SUPFAM" id="SSF56349">
    <property type="entry name" value="DNA breaking-rejoining enzymes"/>
    <property type="match status" value="1"/>
</dbReference>
<dbReference type="PROSITE" id="PS51898">
    <property type="entry name" value="TYR_RECOMBINASE"/>
    <property type="match status" value="1"/>
</dbReference>
<dbReference type="Proteomes" id="UP000254634">
    <property type="component" value="Unassembled WGS sequence"/>
</dbReference>
<keyword evidence="1" id="KW-0233">DNA recombination</keyword>
<evidence type="ECO:0000313" key="3">
    <source>
        <dbReference type="EMBL" id="SUN76477.1"/>
    </source>
</evidence>
<dbReference type="GO" id="GO:0006310">
    <property type="term" value="P:DNA recombination"/>
    <property type="evidence" value="ECO:0007669"/>
    <property type="project" value="UniProtKB-KW"/>
</dbReference>
<dbReference type="InterPro" id="IPR002104">
    <property type="entry name" value="Integrase_catalytic"/>
</dbReference>
<gene>
    <name evidence="3" type="primary">int</name>
    <name evidence="3" type="ORF">NCTC13765_00967</name>
</gene>
<sequence length="166" mass="19815">MLALKWEDVDFENQKIYTHARWSSKKHKIVPPKNDHYYRKVNRRNPSVRRVPVNRQAMTVLKELRMEQERILRVLELKNEQNFVFFQFGAKWAVPDESTLNKKLKKILKELEIEPLITVYGARHTYGSVKVQEGVPLEVLAKWFGHKDTSTLRETYIHLLKETKDE</sequence>
<accession>A0A380KZE1</accession>
<organism evidence="3 4">
    <name type="scientific">Streptococcus massiliensis</name>
    <dbReference type="NCBI Taxonomy" id="313439"/>
    <lineage>
        <taxon>Bacteria</taxon>
        <taxon>Bacillati</taxon>
        <taxon>Bacillota</taxon>
        <taxon>Bacilli</taxon>
        <taxon>Lactobacillales</taxon>
        <taxon>Streptococcaceae</taxon>
        <taxon>Streptococcus</taxon>
    </lineage>
</organism>
<dbReference type="GO" id="GO:0015074">
    <property type="term" value="P:DNA integration"/>
    <property type="evidence" value="ECO:0007669"/>
    <property type="project" value="InterPro"/>
</dbReference>
<evidence type="ECO:0000256" key="1">
    <source>
        <dbReference type="ARBA" id="ARBA00023172"/>
    </source>
</evidence>
<dbReference type="PANTHER" id="PTHR30349">
    <property type="entry name" value="PHAGE INTEGRASE-RELATED"/>
    <property type="match status" value="1"/>
</dbReference>
<reference evidence="3" key="1">
    <citation type="submission" date="2018-06" db="EMBL/GenBank/DDBJ databases">
        <authorList>
            <consortium name="Pathogen Informatics"/>
            <person name="Doyle S."/>
        </authorList>
    </citation>
    <scope>NUCLEOTIDE SEQUENCE [LARGE SCALE GENOMIC DNA]</scope>
    <source>
        <strain evidence="3">NCTC13765</strain>
    </source>
</reference>
<dbReference type="Gene3D" id="1.10.443.10">
    <property type="entry name" value="Intergrase catalytic core"/>
    <property type="match status" value="1"/>
</dbReference>
<dbReference type="Pfam" id="PF00589">
    <property type="entry name" value="Phage_integrase"/>
    <property type="match status" value="1"/>
</dbReference>
<dbReference type="STRING" id="1123307.GCA_000380065_01524"/>
<proteinExistence type="predicted"/>
<keyword evidence="4" id="KW-1185">Reference proteome</keyword>
<protein>
    <submittedName>
        <fullName evidence="3">Integrase</fullName>
    </submittedName>
</protein>
<dbReference type="InterPro" id="IPR011010">
    <property type="entry name" value="DNA_brk_join_enz"/>
</dbReference>
<evidence type="ECO:0000259" key="2">
    <source>
        <dbReference type="PROSITE" id="PS51898"/>
    </source>
</evidence>
<evidence type="ECO:0000313" key="4">
    <source>
        <dbReference type="Proteomes" id="UP000254634"/>
    </source>
</evidence>